<dbReference type="GO" id="GO:0047617">
    <property type="term" value="F:fatty acyl-CoA hydrolase activity"/>
    <property type="evidence" value="ECO:0007669"/>
    <property type="project" value="TreeGrafter"/>
</dbReference>
<dbReference type="Pfam" id="PF13279">
    <property type="entry name" value="4HBT_2"/>
    <property type="match status" value="1"/>
</dbReference>
<evidence type="ECO:0000313" key="2">
    <source>
        <dbReference type="Proteomes" id="UP000799444"/>
    </source>
</evidence>
<accession>A0A9P4QP15</accession>
<sequence length="211" mass="23628">MPSPFSSPLSASSNLHPTAPTPYTALREALVEKAVAQGYDYDSLTEIPIDWSGDQDPNAHVSNPVYARYASAGNMRLFESFGEAVGDKFAGMVRGKGIGPVLRGYQYNLMRMCNYPDSVRVLVGNCLSDVKGDRYFTTTTIWSLRQQAVVAECTGWVVFADFATRKPVDLTKAGEPYDKLHALISRKAQEAWERKEKWDQEHTTKKQRLKL</sequence>
<evidence type="ECO:0000313" key="1">
    <source>
        <dbReference type="EMBL" id="KAF2728287.1"/>
    </source>
</evidence>
<dbReference type="AlphaFoldDB" id="A0A9P4QP15"/>
<dbReference type="InterPro" id="IPR029069">
    <property type="entry name" value="HotDog_dom_sf"/>
</dbReference>
<gene>
    <name evidence="1" type="ORF">EJ04DRAFT_504337</name>
</gene>
<dbReference type="PANTHER" id="PTHR31793:SF11">
    <property type="entry name" value="THIOESTERASE DOMAIN-CONTAINING PROTEIN"/>
    <property type="match status" value="1"/>
</dbReference>
<dbReference type="Gene3D" id="3.10.129.10">
    <property type="entry name" value="Hotdog Thioesterase"/>
    <property type="match status" value="1"/>
</dbReference>
<proteinExistence type="predicted"/>
<dbReference type="InterPro" id="IPR050563">
    <property type="entry name" value="4-hydroxybenzoyl-CoA_TE"/>
</dbReference>
<keyword evidence="2" id="KW-1185">Reference proteome</keyword>
<dbReference type="Proteomes" id="UP000799444">
    <property type="component" value="Unassembled WGS sequence"/>
</dbReference>
<name>A0A9P4QP15_9PLEO</name>
<reference evidence="1" key="1">
    <citation type="journal article" date="2020" name="Stud. Mycol.">
        <title>101 Dothideomycetes genomes: a test case for predicting lifestyles and emergence of pathogens.</title>
        <authorList>
            <person name="Haridas S."/>
            <person name="Albert R."/>
            <person name="Binder M."/>
            <person name="Bloem J."/>
            <person name="Labutti K."/>
            <person name="Salamov A."/>
            <person name="Andreopoulos B."/>
            <person name="Baker S."/>
            <person name="Barry K."/>
            <person name="Bills G."/>
            <person name="Bluhm B."/>
            <person name="Cannon C."/>
            <person name="Castanera R."/>
            <person name="Culley D."/>
            <person name="Daum C."/>
            <person name="Ezra D."/>
            <person name="Gonzalez J."/>
            <person name="Henrissat B."/>
            <person name="Kuo A."/>
            <person name="Liang C."/>
            <person name="Lipzen A."/>
            <person name="Lutzoni F."/>
            <person name="Magnuson J."/>
            <person name="Mondo S."/>
            <person name="Nolan M."/>
            <person name="Ohm R."/>
            <person name="Pangilinan J."/>
            <person name="Park H.-J."/>
            <person name="Ramirez L."/>
            <person name="Alfaro M."/>
            <person name="Sun H."/>
            <person name="Tritt A."/>
            <person name="Yoshinaga Y."/>
            <person name="Zwiers L.-H."/>
            <person name="Turgeon B."/>
            <person name="Goodwin S."/>
            <person name="Spatafora J."/>
            <person name="Crous P."/>
            <person name="Grigoriev I."/>
        </authorList>
    </citation>
    <scope>NUCLEOTIDE SEQUENCE</scope>
    <source>
        <strain evidence="1">CBS 125425</strain>
    </source>
</reference>
<comment type="caution">
    <text evidence="1">The sequence shown here is derived from an EMBL/GenBank/DDBJ whole genome shotgun (WGS) entry which is preliminary data.</text>
</comment>
<organism evidence="1 2">
    <name type="scientific">Polyplosphaeria fusca</name>
    <dbReference type="NCBI Taxonomy" id="682080"/>
    <lineage>
        <taxon>Eukaryota</taxon>
        <taxon>Fungi</taxon>
        <taxon>Dikarya</taxon>
        <taxon>Ascomycota</taxon>
        <taxon>Pezizomycotina</taxon>
        <taxon>Dothideomycetes</taxon>
        <taxon>Pleosporomycetidae</taxon>
        <taxon>Pleosporales</taxon>
        <taxon>Tetraplosphaeriaceae</taxon>
        <taxon>Polyplosphaeria</taxon>
    </lineage>
</organism>
<dbReference type="SUPFAM" id="SSF54637">
    <property type="entry name" value="Thioesterase/thiol ester dehydrase-isomerase"/>
    <property type="match status" value="1"/>
</dbReference>
<protein>
    <recommendedName>
        <fullName evidence="3">Thioesterase</fullName>
    </recommendedName>
</protein>
<dbReference type="PANTHER" id="PTHR31793">
    <property type="entry name" value="4-HYDROXYBENZOYL-COA THIOESTERASE FAMILY MEMBER"/>
    <property type="match status" value="1"/>
</dbReference>
<evidence type="ECO:0008006" key="3">
    <source>
        <dbReference type="Google" id="ProtNLM"/>
    </source>
</evidence>
<dbReference type="OrthoDB" id="5538558at2759"/>
<dbReference type="EMBL" id="ML996287">
    <property type="protein sequence ID" value="KAF2728287.1"/>
    <property type="molecule type" value="Genomic_DNA"/>
</dbReference>